<dbReference type="EnsemblMetazoa" id="GPAI001008-RA">
    <property type="protein sequence ID" value="GPAI001008-PA"/>
    <property type="gene ID" value="GPAI001008"/>
</dbReference>
<evidence type="ECO:0000313" key="2">
    <source>
        <dbReference type="Proteomes" id="UP000092445"/>
    </source>
</evidence>
<name>A0A1A9Z1Q5_GLOPL</name>
<keyword evidence="2" id="KW-1185">Reference proteome</keyword>
<dbReference type="Proteomes" id="UP000092445">
    <property type="component" value="Unassembled WGS sequence"/>
</dbReference>
<dbReference type="VEuPathDB" id="VectorBase:GPAI001008"/>
<reference evidence="2" key="1">
    <citation type="submission" date="2014-03" db="EMBL/GenBank/DDBJ databases">
        <authorList>
            <person name="Aksoy S."/>
            <person name="Warren W."/>
            <person name="Wilson R.K."/>
        </authorList>
    </citation>
    <scope>NUCLEOTIDE SEQUENCE [LARGE SCALE GENOMIC DNA]</scope>
    <source>
        <strain evidence="2">IAEA</strain>
    </source>
</reference>
<reference evidence="1" key="2">
    <citation type="submission" date="2020-05" db="UniProtKB">
        <authorList>
            <consortium name="EnsemblMetazoa"/>
        </authorList>
    </citation>
    <scope>IDENTIFICATION</scope>
    <source>
        <strain evidence="1">IAEA</strain>
    </source>
</reference>
<evidence type="ECO:0000313" key="1">
    <source>
        <dbReference type="EnsemblMetazoa" id="GPAI001008-PA"/>
    </source>
</evidence>
<accession>A0A1A9Z1Q5</accession>
<organism evidence="1 2">
    <name type="scientific">Glossina pallidipes</name>
    <name type="common">Tsetse fly</name>
    <dbReference type="NCBI Taxonomy" id="7398"/>
    <lineage>
        <taxon>Eukaryota</taxon>
        <taxon>Metazoa</taxon>
        <taxon>Ecdysozoa</taxon>
        <taxon>Arthropoda</taxon>
        <taxon>Hexapoda</taxon>
        <taxon>Insecta</taxon>
        <taxon>Pterygota</taxon>
        <taxon>Neoptera</taxon>
        <taxon>Endopterygota</taxon>
        <taxon>Diptera</taxon>
        <taxon>Brachycera</taxon>
        <taxon>Muscomorpha</taxon>
        <taxon>Hippoboscoidea</taxon>
        <taxon>Glossinidae</taxon>
        <taxon>Glossina</taxon>
    </lineage>
</organism>
<proteinExistence type="predicted"/>
<protein>
    <submittedName>
        <fullName evidence="1">Uncharacterized protein</fullName>
    </submittedName>
</protein>
<sequence>MAAAQTNHNSRYALADQLCDFGSKASEILLFKDLWDKQKIHHQWSLLMKFPDPSRNISVLLVSVHILQTNLLTLPNNLNTMNMEVT</sequence>
<dbReference type="AlphaFoldDB" id="A0A1A9Z1Q5"/>